<dbReference type="InterPro" id="IPR008271">
    <property type="entry name" value="Ser/Thr_kinase_AS"/>
</dbReference>
<dbReference type="GO" id="GO:0007476">
    <property type="term" value="P:imaginal disc-derived wing morphogenesis"/>
    <property type="evidence" value="ECO:0007669"/>
    <property type="project" value="UniProtKB-ARBA"/>
</dbReference>
<evidence type="ECO:0008006" key="10">
    <source>
        <dbReference type="Google" id="ProtNLM"/>
    </source>
</evidence>
<protein>
    <recommendedName>
        <fullName evidence="10">cAMP-dependent protein kinase</fullName>
    </recommendedName>
</protein>
<dbReference type="Proteomes" id="UP001461498">
    <property type="component" value="Unassembled WGS sequence"/>
</dbReference>
<dbReference type="AlphaFoldDB" id="A0AAW1DBD8"/>
<sequence length="246" mass="28929">MYAIKMIPSTLINRGRYEKYLLGCIKFHLLTYLINCFQDDDYLYMVLPFVEAGDLFILLRKFKKFNENLSQFYGAQVLLALEYLHNLNIIYRDMKPENILLERSGYIKLTDFGLSKKTDNRTYTMCGTPDYIAPEMILSKGYGISVDYWSFGILLYEFNSGKPPFYSPNERKTFEKIIQGIYEEKIYFSFELKDIIKNLLQTDCSKRYGIIAEGVSRIRNHKWFKNLAWVPLLNKAIKPPYVPGIN</sequence>
<dbReference type="FunFam" id="1.10.510.10:FF:000005">
    <property type="entry name" value="cAMP-dependent protein kinase catalytic subunit alpha"/>
    <property type="match status" value="1"/>
</dbReference>
<dbReference type="InterPro" id="IPR000719">
    <property type="entry name" value="Prot_kinase_dom"/>
</dbReference>
<dbReference type="PROSITE" id="PS51285">
    <property type="entry name" value="AGC_KINASE_CTER"/>
    <property type="match status" value="1"/>
</dbReference>
<dbReference type="Pfam" id="PF00069">
    <property type="entry name" value="Pkinase"/>
    <property type="match status" value="1"/>
</dbReference>
<dbReference type="PANTHER" id="PTHR24353:SF152">
    <property type="entry name" value="UT01108P-RELATED"/>
    <property type="match status" value="1"/>
</dbReference>
<evidence type="ECO:0000259" key="6">
    <source>
        <dbReference type="PROSITE" id="PS50011"/>
    </source>
</evidence>
<dbReference type="SMART" id="SM00220">
    <property type="entry name" value="S_TKc"/>
    <property type="match status" value="1"/>
</dbReference>
<organism evidence="8 9">
    <name type="scientific">Rhynocoris fuscipes</name>
    <dbReference type="NCBI Taxonomy" id="488301"/>
    <lineage>
        <taxon>Eukaryota</taxon>
        <taxon>Metazoa</taxon>
        <taxon>Ecdysozoa</taxon>
        <taxon>Arthropoda</taxon>
        <taxon>Hexapoda</taxon>
        <taxon>Insecta</taxon>
        <taxon>Pterygota</taxon>
        <taxon>Neoptera</taxon>
        <taxon>Paraneoptera</taxon>
        <taxon>Hemiptera</taxon>
        <taxon>Heteroptera</taxon>
        <taxon>Panheteroptera</taxon>
        <taxon>Cimicomorpha</taxon>
        <taxon>Reduviidae</taxon>
        <taxon>Harpactorinae</taxon>
        <taxon>Harpactorini</taxon>
        <taxon>Rhynocoris</taxon>
    </lineage>
</organism>
<accession>A0AAW1DBD8</accession>
<dbReference type="SUPFAM" id="SSF56112">
    <property type="entry name" value="Protein kinase-like (PK-like)"/>
    <property type="match status" value="1"/>
</dbReference>
<keyword evidence="1" id="KW-0723">Serine/threonine-protein kinase</keyword>
<evidence type="ECO:0000256" key="3">
    <source>
        <dbReference type="ARBA" id="ARBA00022741"/>
    </source>
</evidence>
<dbReference type="GO" id="GO:0004691">
    <property type="term" value="F:cAMP-dependent protein kinase activity"/>
    <property type="evidence" value="ECO:0007669"/>
    <property type="project" value="TreeGrafter"/>
</dbReference>
<dbReference type="PROSITE" id="PS50011">
    <property type="entry name" value="PROTEIN_KINASE_DOM"/>
    <property type="match status" value="1"/>
</dbReference>
<dbReference type="GO" id="GO:0005829">
    <property type="term" value="C:cytosol"/>
    <property type="evidence" value="ECO:0007669"/>
    <property type="project" value="TreeGrafter"/>
</dbReference>
<name>A0AAW1DBD8_9HEMI</name>
<keyword evidence="2" id="KW-0808">Transferase</keyword>
<dbReference type="InterPro" id="IPR011009">
    <property type="entry name" value="Kinase-like_dom_sf"/>
</dbReference>
<gene>
    <name evidence="8" type="ORF">O3M35_007591</name>
</gene>
<dbReference type="PANTHER" id="PTHR24353">
    <property type="entry name" value="CYCLIC NUCLEOTIDE-DEPENDENT PROTEIN KINASE"/>
    <property type="match status" value="1"/>
</dbReference>
<evidence type="ECO:0000256" key="2">
    <source>
        <dbReference type="ARBA" id="ARBA00022679"/>
    </source>
</evidence>
<evidence type="ECO:0000256" key="4">
    <source>
        <dbReference type="ARBA" id="ARBA00022777"/>
    </source>
</evidence>
<evidence type="ECO:0000256" key="5">
    <source>
        <dbReference type="ARBA" id="ARBA00022840"/>
    </source>
</evidence>
<feature type="domain" description="Protein kinase" evidence="6">
    <location>
        <begin position="1"/>
        <end position="224"/>
    </location>
</feature>
<keyword evidence="9" id="KW-1185">Reference proteome</keyword>
<feature type="domain" description="AGC-kinase C-terminal" evidence="7">
    <location>
        <begin position="225"/>
        <end position="246"/>
    </location>
</feature>
<dbReference type="GO" id="GO:0005524">
    <property type="term" value="F:ATP binding"/>
    <property type="evidence" value="ECO:0007669"/>
    <property type="project" value="UniProtKB-KW"/>
</dbReference>
<dbReference type="Gene3D" id="3.30.200.20">
    <property type="entry name" value="Phosphorylase Kinase, domain 1"/>
    <property type="match status" value="1"/>
</dbReference>
<evidence type="ECO:0000313" key="8">
    <source>
        <dbReference type="EMBL" id="KAK9507817.1"/>
    </source>
</evidence>
<dbReference type="InterPro" id="IPR000961">
    <property type="entry name" value="AGC-kinase_C"/>
</dbReference>
<comment type="caution">
    <text evidence="8">The sequence shown here is derived from an EMBL/GenBank/DDBJ whole genome shotgun (WGS) entry which is preliminary data.</text>
</comment>
<keyword evidence="5" id="KW-0067">ATP-binding</keyword>
<keyword evidence="3" id="KW-0547">Nucleotide-binding</keyword>
<evidence type="ECO:0000259" key="7">
    <source>
        <dbReference type="PROSITE" id="PS51285"/>
    </source>
</evidence>
<dbReference type="GO" id="GO:0005634">
    <property type="term" value="C:nucleus"/>
    <property type="evidence" value="ECO:0007669"/>
    <property type="project" value="TreeGrafter"/>
</dbReference>
<evidence type="ECO:0000313" key="9">
    <source>
        <dbReference type="Proteomes" id="UP001461498"/>
    </source>
</evidence>
<dbReference type="Gene3D" id="1.10.510.10">
    <property type="entry name" value="Transferase(Phosphotransferase) domain 1"/>
    <property type="match status" value="1"/>
</dbReference>
<evidence type="ECO:0000256" key="1">
    <source>
        <dbReference type="ARBA" id="ARBA00022527"/>
    </source>
</evidence>
<dbReference type="GO" id="GO:0005952">
    <property type="term" value="C:cAMP-dependent protein kinase complex"/>
    <property type="evidence" value="ECO:0007669"/>
    <property type="project" value="TreeGrafter"/>
</dbReference>
<dbReference type="EMBL" id="JAPXFL010000004">
    <property type="protein sequence ID" value="KAK9507817.1"/>
    <property type="molecule type" value="Genomic_DNA"/>
</dbReference>
<reference evidence="8 9" key="1">
    <citation type="submission" date="2022-12" db="EMBL/GenBank/DDBJ databases">
        <title>Chromosome-level genome assembly of true bugs.</title>
        <authorList>
            <person name="Ma L."/>
            <person name="Li H."/>
        </authorList>
    </citation>
    <scope>NUCLEOTIDE SEQUENCE [LARGE SCALE GENOMIC DNA]</scope>
    <source>
        <strain evidence="8">Lab_2022b</strain>
    </source>
</reference>
<keyword evidence="4" id="KW-0418">Kinase</keyword>
<proteinExistence type="predicted"/>
<dbReference type="PROSITE" id="PS00108">
    <property type="entry name" value="PROTEIN_KINASE_ST"/>
    <property type="match status" value="1"/>
</dbReference>